<evidence type="ECO:0000313" key="11">
    <source>
        <dbReference type="EMBL" id="MBT2187160.1"/>
    </source>
</evidence>
<keyword evidence="12" id="KW-1185">Reference proteome</keyword>
<evidence type="ECO:0000256" key="6">
    <source>
        <dbReference type="ARBA" id="ARBA00022692"/>
    </source>
</evidence>
<proteinExistence type="inferred from homology"/>
<dbReference type="RefSeq" id="WP_214622903.1">
    <property type="nucleotide sequence ID" value="NZ_JAHGAW010000005.1"/>
</dbReference>
<reference evidence="11" key="1">
    <citation type="submission" date="2021-05" db="EMBL/GenBank/DDBJ databases">
        <title>Genome of Sphingobium sp. strain.</title>
        <authorList>
            <person name="Fan R."/>
        </authorList>
    </citation>
    <scope>NUCLEOTIDE SEQUENCE</scope>
    <source>
        <strain evidence="11">H33</strain>
    </source>
</reference>
<sequence>MQALRTWWANHSEGEQRFMVVLGVLIFGVILWLGVWRPIESGLASGWERQGLALDRYASVRAKVAELRQRPAQRNQANRAPIDQAIGQSAAEAGFTLDRATLQGEGRMAVNIASARVGPLLQWISGLERAGISVQTITMAPGATEGTVAVQAMFQEAVR</sequence>
<keyword evidence="4" id="KW-1003">Cell membrane</keyword>
<feature type="transmembrane region" description="Helical" evidence="10">
    <location>
        <begin position="18"/>
        <end position="36"/>
    </location>
</feature>
<evidence type="ECO:0000256" key="3">
    <source>
        <dbReference type="ARBA" id="ARBA00022448"/>
    </source>
</evidence>
<evidence type="ECO:0000256" key="5">
    <source>
        <dbReference type="ARBA" id="ARBA00022519"/>
    </source>
</evidence>
<keyword evidence="6 10" id="KW-0812">Transmembrane</keyword>
<gene>
    <name evidence="11" type="ORF">KK488_09415</name>
</gene>
<evidence type="ECO:0000256" key="9">
    <source>
        <dbReference type="ARBA" id="ARBA00023136"/>
    </source>
</evidence>
<evidence type="ECO:0000256" key="7">
    <source>
        <dbReference type="ARBA" id="ARBA00022927"/>
    </source>
</evidence>
<dbReference type="AlphaFoldDB" id="A0A9X1DC60"/>
<dbReference type="GO" id="GO:0015627">
    <property type="term" value="C:type II protein secretion system complex"/>
    <property type="evidence" value="ECO:0007669"/>
    <property type="project" value="InterPro"/>
</dbReference>
<name>A0A9X1DC60_9SPHN</name>
<keyword evidence="8 10" id="KW-1133">Transmembrane helix</keyword>
<keyword evidence="7" id="KW-0653">Protein transport</keyword>
<protein>
    <submittedName>
        <fullName evidence="11">Type II secretion system protein M</fullName>
    </submittedName>
</protein>
<evidence type="ECO:0000313" key="12">
    <source>
        <dbReference type="Proteomes" id="UP001138757"/>
    </source>
</evidence>
<dbReference type="Pfam" id="PF04612">
    <property type="entry name" value="T2SSM"/>
    <property type="match status" value="1"/>
</dbReference>
<evidence type="ECO:0000256" key="10">
    <source>
        <dbReference type="SAM" id="Phobius"/>
    </source>
</evidence>
<dbReference type="GO" id="GO:0015628">
    <property type="term" value="P:protein secretion by the type II secretion system"/>
    <property type="evidence" value="ECO:0007669"/>
    <property type="project" value="InterPro"/>
</dbReference>
<dbReference type="InterPro" id="IPR007690">
    <property type="entry name" value="T2SS_GspM"/>
</dbReference>
<comment type="subcellular location">
    <subcellularLocation>
        <location evidence="1">Cell inner membrane</location>
        <topology evidence="1">Single-pass membrane protein</topology>
    </subcellularLocation>
</comment>
<keyword evidence="3" id="KW-0813">Transport</keyword>
<keyword evidence="5" id="KW-0997">Cell inner membrane</keyword>
<keyword evidence="9 10" id="KW-0472">Membrane</keyword>
<dbReference type="GO" id="GO:0005886">
    <property type="term" value="C:plasma membrane"/>
    <property type="evidence" value="ECO:0007669"/>
    <property type="project" value="UniProtKB-SubCell"/>
</dbReference>
<evidence type="ECO:0000256" key="8">
    <source>
        <dbReference type="ARBA" id="ARBA00022989"/>
    </source>
</evidence>
<accession>A0A9X1DC60</accession>
<dbReference type="InterPro" id="IPR023229">
    <property type="entry name" value="T2SS_M_periplasmic_sf"/>
</dbReference>
<evidence type="ECO:0000256" key="1">
    <source>
        <dbReference type="ARBA" id="ARBA00004377"/>
    </source>
</evidence>
<evidence type="ECO:0000256" key="4">
    <source>
        <dbReference type="ARBA" id="ARBA00022475"/>
    </source>
</evidence>
<organism evidence="11 12">
    <name type="scientific">Sphingobium nicotianae</name>
    <dbReference type="NCBI Taxonomy" id="2782607"/>
    <lineage>
        <taxon>Bacteria</taxon>
        <taxon>Pseudomonadati</taxon>
        <taxon>Pseudomonadota</taxon>
        <taxon>Alphaproteobacteria</taxon>
        <taxon>Sphingomonadales</taxon>
        <taxon>Sphingomonadaceae</taxon>
        <taxon>Sphingobium</taxon>
    </lineage>
</organism>
<evidence type="ECO:0000256" key="2">
    <source>
        <dbReference type="ARBA" id="ARBA00010637"/>
    </source>
</evidence>
<comment type="similarity">
    <text evidence="2">Belongs to the GSP M family.</text>
</comment>
<dbReference type="EMBL" id="JAHGAW010000005">
    <property type="protein sequence ID" value="MBT2187160.1"/>
    <property type="molecule type" value="Genomic_DNA"/>
</dbReference>
<dbReference type="SUPFAM" id="SSF103054">
    <property type="entry name" value="General secretion pathway protein M, EpsM"/>
    <property type="match status" value="1"/>
</dbReference>
<comment type="caution">
    <text evidence="11">The sequence shown here is derived from an EMBL/GenBank/DDBJ whole genome shotgun (WGS) entry which is preliminary data.</text>
</comment>
<dbReference type="Gene3D" id="3.30.1360.100">
    <property type="entry name" value="General secretion pathway protein M, EpsM"/>
    <property type="match status" value="1"/>
</dbReference>
<dbReference type="Proteomes" id="UP001138757">
    <property type="component" value="Unassembled WGS sequence"/>
</dbReference>